<dbReference type="EMBL" id="DTAN01000034">
    <property type="protein sequence ID" value="HGU64738.1"/>
    <property type="molecule type" value="Genomic_DNA"/>
</dbReference>
<proteinExistence type="predicted"/>
<keyword evidence="1" id="KW-1133">Transmembrane helix</keyword>
<accession>A0A7C4DAD4</accession>
<keyword evidence="1" id="KW-0472">Membrane</keyword>
<reference evidence="2" key="1">
    <citation type="journal article" date="2020" name="mSystems">
        <title>Genome- and Community-Level Interaction Insights into Carbon Utilization and Element Cycling Functions of Hydrothermarchaeota in Hydrothermal Sediment.</title>
        <authorList>
            <person name="Zhou Z."/>
            <person name="Liu Y."/>
            <person name="Xu W."/>
            <person name="Pan J."/>
            <person name="Luo Z.H."/>
            <person name="Li M."/>
        </authorList>
    </citation>
    <scope>NUCLEOTIDE SEQUENCE [LARGE SCALE GENOMIC DNA]</scope>
    <source>
        <strain evidence="3">SpSt-622</strain>
        <strain evidence="2">SpSt-642</strain>
    </source>
</reference>
<protein>
    <submittedName>
        <fullName evidence="2">Uncharacterized protein</fullName>
    </submittedName>
</protein>
<feature type="transmembrane region" description="Helical" evidence="1">
    <location>
        <begin position="238"/>
        <end position="256"/>
    </location>
</feature>
<comment type="caution">
    <text evidence="2">The sequence shown here is derived from an EMBL/GenBank/DDBJ whole genome shotgun (WGS) entry which is preliminary data.</text>
</comment>
<feature type="transmembrane region" description="Helical" evidence="1">
    <location>
        <begin position="6"/>
        <end position="31"/>
    </location>
</feature>
<gene>
    <name evidence="3" type="ORF">ENT92_00780</name>
    <name evidence="2" type="ORF">ENU14_04535</name>
</gene>
<dbReference type="EMBL" id="DTBJ01000033">
    <property type="protein sequence ID" value="HGM58833.1"/>
    <property type="molecule type" value="Genomic_DNA"/>
</dbReference>
<evidence type="ECO:0000256" key="1">
    <source>
        <dbReference type="SAM" id="Phobius"/>
    </source>
</evidence>
<evidence type="ECO:0000313" key="2">
    <source>
        <dbReference type="EMBL" id="HGM58833.1"/>
    </source>
</evidence>
<dbReference type="AlphaFoldDB" id="A0A7C4DAD4"/>
<keyword evidence="1" id="KW-0812">Transmembrane</keyword>
<name>A0A7C4DAD4_STAMA</name>
<organism evidence="2">
    <name type="scientific">Staphylothermus marinus</name>
    <dbReference type="NCBI Taxonomy" id="2280"/>
    <lineage>
        <taxon>Archaea</taxon>
        <taxon>Thermoproteota</taxon>
        <taxon>Thermoprotei</taxon>
        <taxon>Desulfurococcales</taxon>
        <taxon>Desulfurococcaceae</taxon>
        <taxon>Staphylothermus</taxon>
    </lineage>
</organism>
<evidence type="ECO:0000313" key="3">
    <source>
        <dbReference type="EMBL" id="HGU64738.1"/>
    </source>
</evidence>
<sequence length="259" mass="30451">MLLREILFSTICVVFLTLSLINTTVCCLKTFESKTLLIKARLDEERLIKLLFLNNTIRDSNVRETYVTTNSITIDQDRIGSERNLRIIASYRLWYNPNYIITIGEYNNEYIFMQVFEHILDNTYPTGRLNEVIYSELGLLISIGVITDLVEIVETTPLVLDERFYQENYLNKTIYPRPAWEKELVSILRNSSISREPYPEQSITQSDTWIITENNSVLQEISSSDSYREYRRVEFQPILYAFIIASLLSILVYFIYKII</sequence>